<dbReference type="Proteomes" id="UP000053825">
    <property type="component" value="Unassembled WGS sequence"/>
</dbReference>
<evidence type="ECO:0000313" key="2">
    <source>
        <dbReference type="Proteomes" id="UP000053825"/>
    </source>
</evidence>
<proteinExistence type="predicted"/>
<organism evidence="1 2">
    <name type="scientific">Habropoda laboriosa</name>
    <dbReference type="NCBI Taxonomy" id="597456"/>
    <lineage>
        <taxon>Eukaryota</taxon>
        <taxon>Metazoa</taxon>
        <taxon>Ecdysozoa</taxon>
        <taxon>Arthropoda</taxon>
        <taxon>Hexapoda</taxon>
        <taxon>Insecta</taxon>
        <taxon>Pterygota</taxon>
        <taxon>Neoptera</taxon>
        <taxon>Endopterygota</taxon>
        <taxon>Hymenoptera</taxon>
        <taxon>Apocrita</taxon>
        <taxon>Aculeata</taxon>
        <taxon>Apoidea</taxon>
        <taxon>Anthophila</taxon>
        <taxon>Apidae</taxon>
        <taxon>Habropoda</taxon>
    </lineage>
</organism>
<accession>A0A0L7QLM5</accession>
<protein>
    <submittedName>
        <fullName evidence="1">Uncharacterized protein</fullName>
    </submittedName>
</protein>
<keyword evidence="2" id="KW-1185">Reference proteome</keyword>
<dbReference type="EMBL" id="KQ414924">
    <property type="protein sequence ID" value="KOC59416.1"/>
    <property type="molecule type" value="Genomic_DNA"/>
</dbReference>
<dbReference type="AlphaFoldDB" id="A0A0L7QLM5"/>
<sequence>MPLEFRLFRVLNNRRRVINRPRVDLAGISDASPKDSEDSTHPQRLKEASGLSLRQYFSLPSQTSFLPIGVSHDHQLTLLCFVTAETEDRTPEAPRGGEVTVRTRVIRNATCTAQQKLTIVGTLEKNKAYIPRAMTRFRTREELSVTQLYKKRMDKVQDIRVCNSRNEKKDKEVEKIVLCCRTVDEERNKKMDVTLTGFAMNFEEFSKHGNLSDNIASFAQQSAETACYGLRLFGSGEGVCHSD</sequence>
<gene>
    <name evidence="1" type="ORF">WH47_11045</name>
</gene>
<evidence type="ECO:0000313" key="1">
    <source>
        <dbReference type="EMBL" id="KOC59416.1"/>
    </source>
</evidence>
<reference evidence="1 2" key="1">
    <citation type="submission" date="2015-07" db="EMBL/GenBank/DDBJ databases">
        <title>The genome of Habropoda laboriosa.</title>
        <authorList>
            <person name="Pan H."/>
            <person name="Kapheim K."/>
        </authorList>
    </citation>
    <scope>NUCLEOTIDE SEQUENCE [LARGE SCALE GENOMIC DNA]</scope>
    <source>
        <strain evidence="1">0110345459</strain>
    </source>
</reference>
<name>A0A0L7QLM5_9HYME</name>